<accession>A0A0F5JBE4</accession>
<dbReference type="Proteomes" id="UP000033047">
    <property type="component" value="Unassembled WGS sequence"/>
</dbReference>
<reference evidence="3 4" key="1">
    <citation type="submission" date="2013-04" db="EMBL/GenBank/DDBJ databases">
        <title>The Genome Sequence of Parabacteroides goldsteinii DSM 19448.</title>
        <authorList>
            <consortium name="The Broad Institute Genomics Platform"/>
            <person name="Earl A."/>
            <person name="Ward D."/>
            <person name="Feldgarden M."/>
            <person name="Gevers D."/>
            <person name="Martens E."/>
            <person name="Sakamoto M."/>
            <person name="Benno Y."/>
            <person name="Song Y."/>
            <person name="Liu C."/>
            <person name="Lee J."/>
            <person name="Bolanos M."/>
            <person name="Vaisanen M.L."/>
            <person name="Finegold S.M."/>
            <person name="Walker B."/>
            <person name="Young S."/>
            <person name="Zeng Q."/>
            <person name="Gargeya S."/>
            <person name="Fitzgerald M."/>
            <person name="Haas B."/>
            <person name="Abouelleil A."/>
            <person name="Allen A.W."/>
            <person name="Alvarado L."/>
            <person name="Arachchi H.M."/>
            <person name="Berlin A.M."/>
            <person name="Chapman S.B."/>
            <person name="Gainer-Dewar J."/>
            <person name="Goldberg J."/>
            <person name="Griggs A."/>
            <person name="Gujja S."/>
            <person name="Hansen M."/>
            <person name="Howarth C."/>
            <person name="Imamovic A."/>
            <person name="Ireland A."/>
            <person name="Larimer J."/>
            <person name="McCowan C."/>
            <person name="Murphy C."/>
            <person name="Pearson M."/>
            <person name="Poon T.W."/>
            <person name="Priest M."/>
            <person name="Roberts A."/>
            <person name="Saif S."/>
            <person name="Shea T."/>
            <person name="Sisk P."/>
            <person name="Sykes S."/>
            <person name="Wortman J."/>
            <person name="Nusbaum C."/>
            <person name="Birren B."/>
        </authorList>
    </citation>
    <scope>NUCLEOTIDE SEQUENCE [LARGE SCALE GENOMIC DNA]</scope>
    <source>
        <strain evidence="3 4">DSM 19448</strain>
    </source>
</reference>
<evidence type="ECO:0000313" key="3">
    <source>
        <dbReference type="EMBL" id="KKB54762.1"/>
    </source>
</evidence>
<dbReference type="InterPro" id="IPR010992">
    <property type="entry name" value="IHF-like_DNA-bd_dom_sf"/>
</dbReference>
<gene>
    <name evidence="3" type="ORF">HMPREF1535_02887</name>
</gene>
<proteinExistence type="predicted"/>
<dbReference type="InterPro" id="IPR041607">
    <property type="entry name" value="HU-HIG"/>
</dbReference>
<dbReference type="InterPro" id="IPR005902">
    <property type="entry name" value="HU_DNA-bd_put"/>
</dbReference>
<organism evidence="3 4">
    <name type="scientific">Parabacteroides goldsteinii DSM 19448 = WAL 12034</name>
    <dbReference type="NCBI Taxonomy" id="927665"/>
    <lineage>
        <taxon>Bacteria</taxon>
        <taxon>Pseudomonadati</taxon>
        <taxon>Bacteroidota</taxon>
        <taxon>Bacteroidia</taxon>
        <taxon>Bacteroidales</taxon>
        <taxon>Tannerellaceae</taxon>
        <taxon>Parabacteroides</taxon>
    </lineage>
</organism>
<name>A0A0F5JBE4_9BACT</name>
<dbReference type="PATRIC" id="fig|927665.4.peg.2961"/>
<feature type="domain" description="HU" evidence="2">
    <location>
        <begin position="1"/>
        <end position="126"/>
    </location>
</feature>
<dbReference type="HOGENOM" id="CLU_112331_4_1_10"/>
<dbReference type="SUPFAM" id="SSF47729">
    <property type="entry name" value="IHF-like DNA-binding proteins"/>
    <property type="match status" value="1"/>
</dbReference>
<dbReference type="EMBL" id="AQHV01000013">
    <property type="protein sequence ID" value="KKB54762.1"/>
    <property type="molecule type" value="Genomic_DNA"/>
</dbReference>
<dbReference type="Gene3D" id="4.10.520.10">
    <property type="entry name" value="IHF-like DNA-binding proteins"/>
    <property type="match status" value="1"/>
</dbReference>
<evidence type="ECO:0000256" key="1">
    <source>
        <dbReference type="ARBA" id="ARBA00023125"/>
    </source>
</evidence>
<sequence length="140" mass="15833">MSIIYKPRKMVCTIPGKEKTGYFAAKAVSSTIDLNNLCYRISSNCTITSADVKGVIEALLTQFELELLSGKNIRFGDIGTFSASITSDIVENKEDLKPQKVRIKTVTFLPSTRLKNKLKTKARFMRLRDFNRKYNGVDEE</sequence>
<keyword evidence="1" id="KW-0238">DNA-binding</keyword>
<dbReference type="Pfam" id="PF18291">
    <property type="entry name" value="HU-HIG"/>
    <property type="match status" value="1"/>
</dbReference>
<comment type="caution">
    <text evidence="3">The sequence shown here is derived from an EMBL/GenBank/DDBJ whole genome shotgun (WGS) entry which is preliminary data.</text>
</comment>
<dbReference type="NCBIfam" id="TIGR01201">
    <property type="entry name" value="HU_rel"/>
    <property type="match status" value="1"/>
</dbReference>
<protein>
    <recommendedName>
        <fullName evidence="2">HU domain-containing protein</fullName>
    </recommendedName>
</protein>
<dbReference type="AlphaFoldDB" id="A0A0F5JBE4"/>
<dbReference type="RefSeq" id="WP_007652569.1">
    <property type="nucleotide sequence ID" value="NZ_KQ033913.1"/>
</dbReference>
<dbReference type="GO" id="GO:0003677">
    <property type="term" value="F:DNA binding"/>
    <property type="evidence" value="ECO:0007669"/>
    <property type="project" value="UniProtKB-KW"/>
</dbReference>
<evidence type="ECO:0000313" key="4">
    <source>
        <dbReference type="Proteomes" id="UP000033047"/>
    </source>
</evidence>
<dbReference type="STRING" id="927665.HMPREF1535_02887"/>
<evidence type="ECO:0000259" key="2">
    <source>
        <dbReference type="Pfam" id="PF18291"/>
    </source>
</evidence>